<evidence type="ECO:0000313" key="2">
    <source>
        <dbReference type="EMBL" id="KAH7157836.1"/>
    </source>
</evidence>
<keyword evidence="3" id="KW-1185">Reference proteome</keyword>
<feature type="domain" description="DUF6606" evidence="1">
    <location>
        <begin position="8"/>
        <end position="94"/>
    </location>
</feature>
<dbReference type="OrthoDB" id="5078988at2759"/>
<dbReference type="InterPro" id="IPR046541">
    <property type="entry name" value="DUF6606"/>
</dbReference>
<dbReference type="AlphaFoldDB" id="A0A9P9FCF3"/>
<proteinExistence type="predicted"/>
<name>A0A9P9FCF3_9HYPO</name>
<accession>A0A9P9FCF3</accession>
<comment type="caution">
    <text evidence="2">The sequence shown here is derived from an EMBL/GenBank/DDBJ whole genome shotgun (WGS) entry which is preliminary data.</text>
</comment>
<reference evidence="2" key="1">
    <citation type="journal article" date="2021" name="Nat. Commun.">
        <title>Genetic determinants of endophytism in the Arabidopsis root mycobiome.</title>
        <authorList>
            <person name="Mesny F."/>
            <person name="Miyauchi S."/>
            <person name="Thiergart T."/>
            <person name="Pickel B."/>
            <person name="Atanasova L."/>
            <person name="Karlsson M."/>
            <person name="Huettel B."/>
            <person name="Barry K.W."/>
            <person name="Haridas S."/>
            <person name="Chen C."/>
            <person name="Bauer D."/>
            <person name="Andreopoulos W."/>
            <person name="Pangilinan J."/>
            <person name="LaButti K."/>
            <person name="Riley R."/>
            <person name="Lipzen A."/>
            <person name="Clum A."/>
            <person name="Drula E."/>
            <person name="Henrissat B."/>
            <person name="Kohler A."/>
            <person name="Grigoriev I.V."/>
            <person name="Martin F.M."/>
            <person name="Hacquard S."/>
        </authorList>
    </citation>
    <scope>NUCLEOTIDE SEQUENCE</scope>
    <source>
        <strain evidence="2">MPI-CAGE-AT-0021</strain>
    </source>
</reference>
<protein>
    <recommendedName>
        <fullName evidence="1">DUF6606 domain-containing protein</fullName>
    </recommendedName>
</protein>
<dbReference type="Pfam" id="PF20255">
    <property type="entry name" value="DUF6606"/>
    <property type="match status" value="1"/>
</dbReference>
<organism evidence="2 3">
    <name type="scientific">Dactylonectria estremocensis</name>
    <dbReference type="NCBI Taxonomy" id="1079267"/>
    <lineage>
        <taxon>Eukaryota</taxon>
        <taxon>Fungi</taxon>
        <taxon>Dikarya</taxon>
        <taxon>Ascomycota</taxon>
        <taxon>Pezizomycotina</taxon>
        <taxon>Sordariomycetes</taxon>
        <taxon>Hypocreomycetidae</taxon>
        <taxon>Hypocreales</taxon>
        <taxon>Nectriaceae</taxon>
        <taxon>Dactylonectria</taxon>
    </lineage>
</organism>
<evidence type="ECO:0000313" key="3">
    <source>
        <dbReference type="Proteomes" id="UP000717696"/>
    </source>
</evidence>
<dbReference type="EMBL" id="JAGMUU010000003">
    <property type="protein sequence ID" value="KAH7157836.1"/>
    <property type="molecule type" value="Genomic_DNA"/>
</dbReference>
<sequence>MFHCSNYLFHHVFLPPQLPGGSDITPENGHFLVKIALESLREFRYQAGPFLDDAAIEAAISLVENTMHTMRSLGGLEECNTQQVLKYLAFTGMTLAHDPLNSDSEY</sequence>
<dbReference type="Proteomes" id="UP000717696">
    <property type="component" value="Unassembled WGS sequence"/>
</dbReference>
<gene>
    <name evidence="2" type="ORF">B0J13DRAFT_617893</name>
</gene>
<evidence type="ECO:0000259" key="1">
    <source>
        <dbReference type="Pfam" id="PF20255"/>
    </source>
</evidence>